<keyword evidence="1" id="KW-0812">Transmembrane</keyword>
<feature type="transmembrane region" description="Helical" evidence="1">
    <location>
        <begin position="66"/>
        <end position="84"/>
    </location>
</feature>
<name>A0A366WTJ9_9RHOB</name>
<reference evidence="2 3" key="1">
    <citation type="submission" date="2018-07" db="EMBL/GenBank/DDBJ databases">
        <title>Modular assembly of carbohydrate-degrading microbial communities in the ocean.</title>
        <authorList>
            <person name="Enke T.N."/>
            <person name="Datta M.S."/>
            <person name="Schwartzman J.A."/>
            <person name="Cermak N."/>
            <person name="Schmitz D.A."/>
            <person name="Barrere J."/>
            <person name="Cordero O.X."/>
        </authorList>
    </citation>
    <scope>NUCLEOTIDE SEQUENCE [LARGE SCALE GENOMIC DNA]</scope>
    <source>
        <strain evidence="2 3">C3M10</strain>
    </source>
</reference>
<protein>
    <submittedName>
        <fullName evidence="2">Uncharacterized protein</fullName>
    </submittedName>
</protein>
<evidence type="ECO:0000256" key="1">
    <source>
        <dbReference type="SAM" id="Phobius"/>
    </source>
</evidence>
<sequence length="130" mass="14494">MILNIWNSFRRLPVWVQIWVGQILMPVNLLPLAFLSEPRAGLIASLAVGGMVLNLPILLREQGLSKAMAIPHLLLWIPLVVVLFRQLRDGGDMGPTYITVLAVLLVVDAISLAFDFVDALKWWRGDRAIA</sequence>
<dbReference type="OrthoDB" id="7859631at2"/>
<evidence type="ECO:0000313" key="2">
    <source>
        <dbReference type="EMBL" id="RBW52836.1"/>
    </source>
</evidence>
<dbReference type="EMBL" id="QOCE01000038">
    <property type="protein sequence ID" value="RBW52836.1"/>
    <property type="molecule type" value="Genomic_DNA"/>
</dbReference>
<accession>A0A366WTJ9</accession>
<feature type="transmembrane region" description="Helical" evidence="1">
    <location>
        <begin position="12"/>
        <end position="34"/>
    </location>
</feature>
<gene>
    <name evidence="2" type="ORF">DS909_16510</name>
</gene>
<feature type="transmembrane region" description="Helical" evidence="1">
    <location>
        <begin position="96"/>
        <end position="117"/>
    </location>
</feature>
<organism evidence="2 3">
    <name type="scientific">Phaeobacter gallaeciensis</name>
    <dbReference type="NCBI Taxonomy" id="60890"/>
    <lineage>
        <taxon>Bacteria</taxon>
        <taxon>Pseudomonadati</taxon>
        <taxon>Pseudomonadota</taxon>
        <taxon>Alphaproteobacteria</taxon>
        <taxon>Rhodobacterales</taxon>
        <taxon>Roseobacteraceae</taxon>
        <taxon>Phaeobacter</taxon>
    </lineage>
</organism>
<proteinExistence type="predicted"/>
<dbReference type="AlphaFoldDB" id="A0A366WTJ9"/>
<dbReference type="Proteomes" id="UP000252706">
    <property type="component" value="Unassembled WGS sequence"/>
</dbReference>
<evidence type="ECO:0000313" key="3">
    <source>
        <dbReference type="Proteomes" id="UP000252706"/>
    </source>
</evidence>
<feature type="transmembrane region" description="Helical" evidence="1">
    <location>
        <begin position="40"/>
        <end position="59"/>
    </location>
</feature>
<dbReference type="RefSeq" id="WP_113824552.1">
    <property type="nucleotide sequence ID" value="NZ_QOCE01000038.1"/>
</dbReference>
<comment type="caution">
    <text evidence="2">The sequence shown here is derived from an EMBL/GenBank/DDBJ whole genome shotgun (WGS) entry which is preliminary data.</text>
</comment>
<keyword evidence="1" id="KW-0472">Membrane</keyword>
<keyword evidence="1" id="KW-1133">Transmembrane helix</keyword>